<evidence type="ECO:0000259" key="1">
    <source>
        <dbReference type="Pfam" id="PF23571"/>
    </source>
</evidence>
<dbReference type="Proteomes" id="UP000316095">
    <property type="component" value="Unassembled WGS sequence"/>
</dbReference>
<dbReference type="Pfam" id="PF23572">
    <property type="entry name" value="GH3_C"/>
    <property type="match status" value="1"/>
</dbReference>
<dbReference type="InterPro" id="IPR004993">
    <property type="entry name" value="GH3"/>
</dbReference>
<dbReference type="EMBL" id="SJPG01000001">
    <property type="protein sequence ID" value="TWT59895.1"/>
    <property type="molecule type" value="Genomic_DNA"/>
</dbReference>
<keyword evidence="4" id="KW-1185">Reference proteome</keyword>
<dbReference type="RefSeq" id="WP_146502075.1">
    <property type="nucleotide sequence ID" value="NZ_SJPG01000001.1"/>
</dbReference>
<dbReference type="Pfam" id="PF03321">
    <property type="entry name" value="GH3"/>
    <property type="match status" value="1"/>
</dbReference>
<dbReference type="GO" id="GO:0016881">
    <property type="term" value="F:acid-amino acid ligase activity"/>
    <property type="evidence" value="ECO:0007669"/>
    <property type="project" value="TreeGrafter"/>
</dbReference>
<name>A0A5C5XCJ1_9PLAN</name>
<dbReference type="OrthoDB" id="614636at2"/>
<dbReference type="PANTHER" id="PTHR31901">
    <property type="entry name" value="GH3 DOMAIN-CONTAINING PROTEIN"/>
    <property type="match status" value="1"/>
</dbReference>
<evidence type="ECO:0000313" key="3">
    <source>
        <dbReference type="EMBL" id="TWT59895.1"/>
    </source>
</evidence>
<accession>A0A5C5XCJ1</accession>
<comment type="caution">
    <text evidence="3">The sequence shown here is derived from an EMBL/GenBank/DDBJ whole genome shotgun (WGS) entry which is preliminary data.</text>
</comment>
<organism evidence="3 4">
    <name type="scientific">Rubinisphaera italica</name>
    <dbReference type="NCBI Taxonomy" id="2527969"/>
    <lineage>
        <taxon>Bacteria</taxon>
        <taxon>Pseudomonadati</taxon>
        <taxon>Planctomycetota</taxon>
        <taxon>Planctomycetia</taxon>
        <taxon>Planctomycetales</taxon>
        <taxon>Planctomycetaceae</taxon>
        <taxon>Rubinisphaera</taxon>
    </lineage>
</organism>
<evidence type="ECO:0000259" key="2">
    <source>
        <dbReference type="Pfam" id="PF23572"/>
    </source>
</evidence>
<proteinExistence type="predicted"/>
<dbReference type="GO" id="GO:0005737">
    <property type="term" value="C:cytoplasm"/>
    <property type="evidence" value="ECO:0007669"/>
    <property type="project" value="TreeGrafter"/>
</dbReference>
<feature type="domain" description="GH3 C-terminal" evidence="2">
    <location>
        <begin position="438"/>
        <end position="552"/>
    </location>
</feature>
<protein>
    <submittedName>
        <fullName evidence="3">GH3 auxin-responsive promoter</fullName>
    </submittedName>
</protein>
<gene>
    <name evidence="3" type="ORF">Pan54_06060</name>
</gene>
<dbReference type="Pfam" id="PF23571">
    <property type="entry name" value="GH3_M"/>
    <property type="match status" value="1"/>
</dbReference>
<dbReference type="InterPro" id="IPR055378">
    <property type="entry name" value="GH3_C"/>
</dbReference>
<dbReference type="PANTHER" id="PTHR31901:SF9">
    <property type="entry name" value="GH3 DOMAIN-CONTAINING PROTEIN"/>
    <property type="match status" value="1"/>
</dbReference>
<sequence>MVSLTNNALVPPLSRMGIKLLNQQQWGAFRKQLEQASSQQKNWLLNRIRSCEKTRFGRDHNFAGIRDLETFRKQVPISEYDYFKPYIDEVAAGNPEALIPTHEKLMRFTITTGSSGTPKLNPVTTTWLKEYKKAWRIWGLKLFADHPSYLGKKMLQMAGTWEMGKTPGGYSISMISALLARNQSPLLRPFYAIPSDLNDIKDPIIRYYAALRLCMLDDMGWILLMNPGTLIRLAEVGDEFKEDLIKDFHDGTLTNRFEISKELREKLAPRIRKVNRAGASRLAKIVEQTGTLLPKDYWPNPVISCWLGGTAGFQSRYINDYFGNSPLRDMGLVSSEGRHTIPIEDGKPEGVPSIVSGFYEYLPVSESGSAQPEVVEGHELEVGADYYLLMTTSAGYYRFNIGDIVRCTGFVGEAPLLEFIQKGTQVGDLEGEKLTEHQIVEAAQATAQELNLELGLFTAVALRLERQHPRYDFMIEIDRVPNADQARKFLQILDEKLEGLNFLWKARRKEGVLANPQLLRLPAGTWEKYITEESARRGTGDYQYKHPALMLKQNWVEQFSPVDIINL</sequence>
<dbReference type="InterPro" id="IPR055377">
    <property type="entry name" value="GH3_M"/>
</dbReference>
<evidence type="ECO:0000313" key="4">
    <source>
        <dbReference type="Proteomes" id="UP000316095"/>
    </source>
</evidence>
<dbReference type="AlphaFoldDB" id="A0A5C5XCJ1"/>
<reference evidence="3 4" key="1">
    <citation type="submission" date="2019-02" db="EMBL/GenBank/DDBJ databases">
        <title>Deep-cultivation of Planctomycetes and their phenomic and genomic characterization uncovers novel biology.</title>
        <authorList>
            <person name="Wiegand S."/>
            <person name="Jogler M."/>
            <person name="Boedeker C."/>
            <person name="Pinto D."/>
            <person name="Vollmers J."/>
            <person name="Rivas-Marin E."/>
            <person name="Kohn T."/>
            <person name="Peeters S.H."/>
            <person name="Heuer A."/>
            <person name="Rast P."/>
            <person name="Oberbeckmann S."/>
            <person name="Bunk B."/>
            <person name="Jeske O."/>
            <person name="Meyerdierks A."/>
            <person name="Storesund J.E."/>
            <person name="Kallscheuer N."/>
            <person name="Luecker S."/>
            <person name="Lage O.M."/>
            <person name="Pohl T."/>
            <person name="Merkel B.J."/>
            <person name="Hornburger P."/>
            <person name="Mueller R.-W."/>
            <person name="Bruemmer F."/>
            <person name="Labrenz M."/>
            <person name="Spormann A.M."/>
            <person name="Op Den Camp H."/>
            <person name="Overmann J."/>
            <person name="Amann R."/>
            <person name="Jetten M.S.M."/>
            <person name="Mascher T."/>
            <person name="Medema M.H."/>
            <person name="Devos D.P."/>
            <person name="Kaster A.-K."/>
            <person name="Ovreas L."/>
            <person name="Rohde M."/>
            <person name="Galperin M.Y."/>
            <person name="Jogler C."/>
        </authorList>
    </citation>
    <scope>NUCLEOTIDE SEQUENCE [LARGE SCALE GENOMIC DNA]</scope>
    <source>
        <strain evidence="3 4">Pan54</strain>
    </source>
</reference>
<feature type="domain" description="GH3 middle" evidence="1">
    <location>
        <begin position="355"/>
        <end position="422"/>
    </location>
</feature>